<keyword evidence="1" id="KW-1133">Transmembrane helix</keyword>
<dbReference type="Pfam" id="PF11887">
    <property type="entry name" value="Mce4_CUP1"/>
    <property type="match status" value="1"/>
</dbReference>
<feature type="domain" description="Mammalian cell entry C-terminal" evidence="3">
    <location>
        <begin position="118"/>
        <end position="310"/>
    </location>
</feature>
<evidence type="ECO:0000259" key="3">
    <source>
        <dbReference type="Pfam" id="PF11887"/>
    </source>
</evidence>
<dbReference type="Pfam" id="PF02470">
    <property type="entry name" value="MlaD"/>
    <property type="match status" value="1"/>
</dbReference>
<dbReference type="Proteomes" id="UP000466906">
    <property type="component" value="Chromosome"/>
</dbReference>
<dbReference type="InterPro" id="IPR005693">
    <property type="entry name" value="Mce"/>
</dbReference>
<sequence length="342" mass="36703">MRRTGIGIGLKFGIFAAVMAVLTAFLFAVFGQYRSGSANTYSAVFRDVSSLKSGETVRYGGVRIGTVDKLTMLPDKTIMVTFDADREFALTDGTRAAVRYLNLVGDRYLELVDGAGSTRALPDGAQIPVDRTAPALDLDLLLGGLKPVIRGLNAQDVNALTASLIQIVQGQGGSVDSLLTRTSSLSHALADKSEVIQALIENLRTTLVTVSREGDRFSDAVDRLERLISGLADDRDPIGTAIESLNAGTASLTDLLADARPPLAGTVDQLNQLAPNLAEKQDRIETALQKAPENYRKLIRIGSYGSFVNYYICSLAVRVTDLQGRTAAFPVFKQDNGRCAET</sequence>
<evidence type="ECO:0000256" key="1">
    <source>
        <dbReference type="SAM" id="Phobius"/>
    </source>
</evidence>
<dbReference type="GO" id="GO:0051701">
    <property type="term" value="P:biological process involved in interaction with host"/>
    <property type="evidence" value="ECO:0007669"/>
    <property type="project" value="TreeGrafter"/>
</dbReference>
<evidence type="ECO:0000313" key="4">
    <source>
        <dbReference type="EMBL" id="BBX30195.1"/>
    </source>
</evidence>
<organism evidence="4 5">
    <name type="scientific">Mycolicibacterium alvei</name>
    <dbReference type="NCBI Taxonomy" id="67081"/>
    <lineage>
        <taxon>Bacteria</taxon>
        <taxon>Bacillati</taxon>
        <taxon>Actinomycetota</taxon>
        <taxon>Actinomycetes</taxon>
        <taxon>Mycobacteriales</taxon>
        <taxon>Mycobacteriaceae</taxon>
        <taxon>Mycolicibacterium</taxon>
    </lineage>
</organism>
<feature type="domain" description="Mce/MlaD" evidence="2">
    <location>
        <begin position="39"/>
        <end position="114"/>
    </location>
</feature>
<keyword evidence="1" id="KW-0812">Transmembrane</keyword>
<keyword evidence="1" id="KW-0472">Membrane</keyword>
<name>A0A6N4V1L3_9MYCO</name>
<evidence type="ECO:0000313" key="5">
    <source>
        <dbReference type="Proteomes" id="UP000466906"/>
    </source>
</evidence>
<proteinExistence type="predicted"/>
<dbReference type="InterPro" id="IPR052336">
    <property type="entry name" value="MlaD_Phospholipid_Transporter"/>
</dbReference>
<dbReference type="GO" id="GO:0005576">
    <property type="term" value="C:extracellular region"/>
    <property type="evidence" value="ECO:0007669"/>
    <property type="project" value="TreeGrafter"/>
</dbReference>
<reference evidence="4 5" key="1">
    <citation type="journal article" date="2019" name="Emerg. Microbes Infect.">
        <title>Comprehensive subspecies identification of 175 nontuberculous mycobacteria species based on 7547 genomic profiles.</title>
        <authorList>
            <person name="Matsumoto Y."/>
            <person name="Kinjo T."/>
            <person name="Motooka D."/>
            <person name="Nabeya D."/>
            <person name="Jung N."/>
            <person name="Uechi K."/>
            <person name="Horii T."/>
            <person name="Iida T."/>
            <person name="Fujita J."/>
            <person name="Nakamura S."/>
        </authorList>
    </citation>
    <scope>NUCLEOTIDE SEQUENCE [LARGE SCALE GENOMIC DNA]</scope>
    <source>
        <strain evidence="4 5">JCM 12272</strain>
    </source>
</reference>
<protein>
    <submittedName>
        <fullName evidence="4">Mammalian cell entry protein</fullName>
    </submittedName>
</protein>
<dbReference type="PANTHER" id="PTHR33371:SF17">
    <property type="entry name" value="MCE-FAMILY PROTEIN MCE1B"/>
    <property type="match status" value="1"/>
</dbReference>
<evidence type="ECO:0000259" key="2">
    <source>
        <dbReference type="Pfam" id="PF02470"/>
    </source>
</evidence>
<dbReference type="AlphaFoldDB" id="A0A6N4V1L3"/>
<feature type="transmembrane region" description="Helical" evidence="1">
    <location>
        <begin position="12"/>
        <end position="33"/>
    </location>
</feature>
<dbReference type="PANTHER" id="PTHR33371">
    <property type="entry name" value="INTERMEMBRANE PHOSPHOLIPID TRANSPORT SYSTEM BINDING PROTEIN MLAD-RELATED"/>
    <property type="match status" value="1"/>
</dbReference>
<dbReference type="NCBIfam" id="TIGR00996">
    <property type="entry name" value="Mtu_fam_mce"/>
    <property type="match status" value="1"/>
</dbReference>
<dbReference type="KEGG" id="malv:MALV_53200"/>
<gene>
    <name evidence="4" type="ORF">MALV_53200</name>
</gene>
<dbReference type="RefSeq" id="WP_163669129.1">
    <property type="nucleotide sequence ID" value="NZ_AP022565.1"/>
</dbReference>
<accession>A0A6N4V1L3</accession>
<keyword evidence="5" id="KW-1185">Reference proteome</keyword>
<dbReference type="InterPro" id="IPR024516">
    <property type="entry name" value="Mce_C"/>
</dbReference>
<dbReference type="EMBL" id="AP022565">
    <property type="protein sequence ID" value="BBX30195.1"/>
    <property type="molecule type" value="Genomic_DNA"/>
</dbReference>
<dbReference type="InterPro" id="IPR003399">
    <property type="entry name" value="Mce/MlaD"/>
</dbReference>